<evidence type="ECO:0000313" key="7">
    <source>
        <dbReference type="EMBL" id="AWW41107.1"/>
    </source>
</evidence>
<feature type="transmembrane region" description="Helical" evidence="6">
    <location>
        <begin position="429"/>
        <end position="447"/>
    </location>
</feature>
<dbReference type="KEGG" id="scad:DN051_34205"/>
<comment type="subcellular location">
    <subcellularLocation>
        <location evidence="1">Membrane</location>
        <topology evidence="1">Multi-pass membrane protein</topology>
    </subcellularLocation>
</comment>
<evidence type="ECO:0000256" key="3">
    <source>
        <dbReference type="ARBA" id="ARBA00022989"/>
    </source>
</evidence>
<dbReference type="PANTHER" id="PTHR43427">
    <property type="entry name" value="CHLORIDE CHANNEL PROTEIN CLC-E"/>
    <property type="match status" value="1"/>
</dbReference>
<feature type="transmembrane region" description="Helical" evidence="6">
    <location>
        <begin position="178"/>
        <end position="202"/>
    </location>
</feature>
<feature type="transmembrane region" description="Helical" evidence="6">
    <location>
        <begin position="262"/>
        <end position="283"/>
    </location>
</feature>
<dbReference type="InterPro" id="IPR050368">
    <property type="entry name" value="ClC-type_chloride_channel"/>
</dbReference>
<keyword evidence="8" id="KW-1185">Reference proteome</keyword>
<dbReference type="SUPFAM" id="SSF81340">
    <property type="entry name" value="Clc chloride channel"/>
    <property type="match status" value="1"/>
</dbReference>
<feature type="transmembrane region" description="Helical" evidence="6">
    <location>
        <begin position="295"/>
        <end position="315"/>
    </location>
</feature>
<feature type="transmembrane region" description="Helical" evidence="6">
    <location>
        <begin position="129"/>
        <end position="148"/>
    </location>
</feature>
<feature type="transmembrane region" description="Helical" evidence="6">
    <location>
        <begin position="341"/>
        <end position="362"/>
    </location>
</feature>
<organism evidence="7 8">
    <name type="scientific">Streptomyces cadmiisoli</name>
    <dbReference type="NCBI Taxonomy" id="2184053"/>
    <lineage>
        <taxon>Bacteria</taxon>
        <taxon>Bacillati</taxon>
        <taxon>Actinomycetota</taxon>
        <taxon>Actinomycetes</taxon>
        <taxon>Kitasatosporales</taxon>
        <taxon>Streptomycetaceae</taxon>
        <taxon>Streptomyces</taxon>
        <taxon>Streptomyces aurantiacus group</taxon>
    </lineage>
</organism>
<gene>
    <name evidence="7" type="ORF">DN051_34205</name>
</gene>
<proteinExistence type="predicted"/>
<feature type="region of interest" description="Disordered" evidence="5">
    <location>
        <begin position="1"/>
        <end position="23"/>
    </location>
</feature>
<evidence type="ECO:0000313" key="8">
    <source>
        <dbReference type="Proteomes" id="UP000249616"/>
    </source>
</evidence>
<dbReference type="Pfam" id="PF00654">
    <property type="entry name" value="Voltage_CLC"/>
    <property type="match status" value="1"/>
</dbReference>
<dbReference type="EMBL" id="CP030073">
    <property type="protein sequence ID" value="AWW41107.1"/>
    <property type="molecule type" value="Genomic_DNA"/>
</dbReference>
<dbReference type="InterPro" id="IPR001807">
    <property type="entry name" value="ClC"/>
</dbReference>
<sequence>MPSDRGPSNPPGGHGPAEAAPAAGPAAEPALRTILLSRRYVGLLSFSVLLGVPIAVACFFFVGFQHELQRWVWQSLPRTLGHDEAPWWWPLPALLLAGLILAPIVTRVPGTGGHVPAHGFGGTPIGPRALPGVVVAALATLPLGVVLGPEAPLMALGSGLALLSLRWARSAPDPATTALVATAGSTAAISTILGGPVVAAVLVVEAAALGGARLVVLLLPCLLAAAAGALTFEGFGRWTGLKTGGLSLTSVPPDAYPDVGDFLWGLPIAALVAVVITLARGLGFRTAAWTGRHTAVRTVVCALAVGGCLTAYALLTGRSPQEAALSGQIMLGTLAADPHELSVAALFALVLCKGVAYGIALGSLRGGPIFPAVLIGTAAALACNGLPGFGAAPSLAVGAAAATAAVSGLPLTSSILAILLLGPDAHNQMPLIVTASVLAFMVTQFVGGRHAPPSRN</sequence>
<keyword evidence="4 6" id="KW-0472">Membrane</keyword>
<feature type="transmembrane region" description="Helical" evidence="6">
    <location>
        <begin position="395"/>
        <end position="422"/>
    </location>
</feature>
<dbReference type="GO" id="GO:0016020">
    <property type="term" value="C:membrane"/>
    <property type="evidence" value="ECO:0007669"/>
    <property type="project" value="UniProtKB-SubCell"/>
</dbReference>
<protein>
    <submittedName>
        <fullName evidence="7">Chloride channel protein</fullName>
    </submittedName>
</protein>
<evidence type="ECO:0000256" key="1">
    <source>
        <dbReference type="ARBA" id="ARBA00004141"/>
    </source>
</evidence>
<keyword evidence="3 6" id="KW-1133">Transmembrane helix</keyword>
<evidence type="ECO:0000256" key="2">
    <source>
        <dbReference type="ARBA" id="ARBA00022692"/>
    </source>
</evidence>
<feature type="transmembrane region" description="Helical" evidence="6">
    <location>
        <begin position="40"/>
        <end position="64"/>
    </location>
</feature>
<evidence type="ECO:0000256" key="6">
    <source>
        <dbReference type="SAM" id="Phobius"/>
    </source>
</evidence>
<reference evidence="7 8" key="1">
    <citation type="journal article" date="2019" name="Int. J. Syst. Evol. Microbiol.">
        <title>Streptomyces cadmiisoli sp. nov., a novel actinomycete isolated from cadmium-contaminated soil.</title>
        <authorList>
            <person name="Li K."/>
            <person name="Tang X."/>
            <person name="Zhao J."/>
            <person name="Guo Y."/>
            <person name="Tang Y."/>
            <person name="Gao J."/>
        </authorList>
    </citation>
    <scope>NUCLEOTIDE SEQUENCE [LARGE SCALE GENOMIC DNA]</scope>
    <source>
        <strain evidence="7 8">ZFG47</strain>
    </source>
</reference>
<accession>A0A2Z4J845</accession>
<name>A0A2Z4J845_9ACTN</name>
<evidence type="ECO:0000256" key="4">
    <source>
        <dbReference type="ARBA" id="ARBA00023136"/>
    </source>
</evidence>
<dbReference type="InterPro" id="IPR014743">
    <property type="entry name" value="Cl-channel_core"/>
</dbReference>
<dbReference type="RefSeq" id="WP_112440523.1">
    <property type="nucleotide sequence ID" value="NZ_CP030073.1"/>
</dbReference>
<keyword evidence="2 6" id="KW-0812">Transmembrane</keyword>
<feature type="transmembrane region" description="Helical" evidence="6">
    <location>
        <begin position="369"/>
        <end position="389"/>
    </location>
</feature>
<dbReference type="Proteomes" id="UP000249616">
    <property type="component" value="Chromosome"/>
</dbReference>
<dbReference type="Gene3D" id="1.10.3080.10">
    <property type="entry name" value="Clc chloride channel"/>
    <property type="match status" value="1"/>
</dbReference>
<dbReference type="GO" id="GO:0015108">
    <property type="term" value="F:chloride transmembrane transporter activity"/>
    <property type="evidence" value="ECO:0007669"/>
    <property type="project" value="InterPro"/>
</dbReference>
<dbReference type="AlphaFoldDB" id="A0A2Z4J845"/>
<evidence type="ECO:0000256" key="5">
    <source>
        <dbReference type="SAM" id="MobiDB-lite"/>
    </source>
</evidence>
<feature type="transmembrane region" description="Helical" evidence="6">
    <location>
        <begin position="214"/>
        <end position="232"/>
    </location>
</feature>
<feature type="transmembrane region" description="Helical" evidence="6">
    <location>
        <begin position="87"/>
        <end position="108"/>
    </location>
</feature>